<proteinExistence type="predicted"/>
<feature type="non-terminal residue" evidence="1">
    <location>
        <position position="24"/>
    </location>
</feature>
<dbReference type="EMBL" id="UINC01087748">
    <property type="protein sequence ID" value="SVC37378.1"/>
    <property type="molecule type" value="Genomic_DNA"/>
</dbReference>
<protein>
    <submittedName>
        <fullName evidence="1">Uncharacterized protein</fullName>
    </submittedName>
</protein>
<sequence>MTVKKGIFMMKVLRKFLVTDVDNT</sequence>
<organism evidence="1">
    <name type="scientific">marine metagenome</name>
    <dbReference type="NCBI Taxonomy" id="408172"/>
    <lineage>
        <taxon>unclassified sequences</taxon>
        <taxon>metagenomes</taxon>
        <taxon>ecological metagenomes</taxon>
    </lineage>
</organism>
<dbReference type="AlphaFoldDB" id="A0A382LKS3"/>
<gene>
    <name evidence="1" type="ORF">METZ01_LOCUS290232</name>
</gene>
<evidence type="ECO:0000313" key="1">
    <source>
        <dbReference type="EMBL" id="SVC37378.1"/>
    </source>
</evidence>
<reference evidence="1" key="1">
    <citation type="submission" date="2018-05" db="EMBL/GenBank/DDBJ databases">
        <authorList>
            <person name="Lanie J.A."/>
            <person name="Ng W.-L."/>
            <person name="Kazmierczak K.M."/>
            <person name="Andrzejewski T.M."/>
            <person name="Davidsen T.M."/>
            <person name="Wayne K.J."/>
            <person name="Tettelin H."/>
            <person name="Glass J.I."/>
            <person name="Rusch D."/>
            <person name="Podicherti R."/>
            <person name="Tsui H.-C.T."/>
            <person name="Winkler M.E."/>
        </authorList>
    </citation>
    <scope>NUCLEOTIDE SEQUENCE</scope>
</reference>
<accession>A0A382LKS3</accession>
<name>A0A382LKS3_9ZZZZ</name>